<sequence length="341" mass="35675">MQEPPQKKTIGRWLTLLALTGVILGATAWVVFASDKPSEDPTTVLRQTFDEPHKYSSGVLDAAINLDGAGLTGDSGKLAITLQGPFSSNGKGTVPTFKMATGLGLGSRSVKIEFTSDGKAGWLGLAGLNYKLPDTIWSSFSKSYLGDGSKASSSLLDRVGFRPQDWLKNPETIGYEDIGGTQTVHVRAGVDGGKLVGDFGSLLGAAGAVGGGLVDVPTITAEVQKKITDAVKKAEINVWSGKADHALRKIEVTVEVAAVDGQRPTTLSFMATITELNQPQTIETPKTARPFDELSALIGAVTGVVTKGAKGVGNAAKRFEACVAAAKNLDEAKKCSKELTK</sequence>
<dbReference type="Gene3D" id="2.50.20.20">
    <property type="match status" value="1"/>
</dbReference>
<dbReference type="EMBL" id="CAFBLU010000006">
    <property type="protein sequence ID" value="CAB4867142.1"/>
    <property type="molecule type" value="Genomic_DNA"/>
</dbReference>
<organism evidence="1">
    <name type="scientific">freshwater metagenome</name>
    <dbReference type="NCBI Taxonomy" id="449393"/>
    <lineage>
        <taxon>unclassified sequences</taxon>
        <taxon>metagenomes</taxon>
        <taxon>ecological metagenomes</taxon>
    </lineage>
</organism>
<gene>
    <name evidence="1" type="ORF">UFOPK3444_00517</name>
</gene>
<dbReference type="AlphaFoldDB" id="A0A6J7D858"/>
<protein>
    <submittedName>
        <fullName evidence="1">Unannotated protein</fullName>
    </submittedName>
</protein>
<proteinExistence type="predicted"/>
<name>A0A6J7D858_9ZZZZ</name>
<evidence type="ECO:0000313" key="1">
    <source>
        <dbReference type="EMBL" id="CAB4867142.1"/>
    </source>
</evidence>
<reference evidence="1" key="1">
    <citation type="submission" date="2020-05" db="EMBL/GenBank/DDBJ databases">
        <authorList>
            <person name="Chiriac C."/>
            <person name="Salcher M."/>
            <person name="Ghai R."/>
            <person name="Kavagutti S V."/>
        </authorList>
    </citation>
    <scope>NUCLEOTIDE SEQUENCE</scope>
</reference>
<accession>A0A6J7D858</accession>